<name>A0AAV9Z167_9AGAR</name>
<comment type="caution">
    <text evidence="1">The sequence shown here is derived from an EMBL/GenBank/DDBJ whole genome shotgun (WGS) entry which is preliminary data.</text>
</comment>
<organism evidence="1 2">
    <name type="scientific">Favolaschia claudopus</name>
    <dbReference type="NCBI Taxonomy" id="2862362"/>
    <lineage>
        <taxon>Eukaryota</taxon>
        <taxon>Fungi</taxon>
        <taxon>Dikarya</taxon>
        <taxon>Basidiomycota</taxon>
        <taxon>Agaricomycotina</taxon>
        <taxon>Agaricomycetes</taxon>
        <taxon>Agaricomycetidae</taxon>
        <taxon>Agaricales</taxon>
        <taxon>Marasmiineae</taxon>
        <taxon>Mycenaceae</taxon>
        <taxon>Favolaschia</taxon>
    </lineage>
</organism>
<evidence type="ECO:0000313" key="1">
    <source>
        <dbReference type="EMBL" id="KAK6967028.1"/>
    </source>
</evidence>
<sequence length="272" mass="31437">MDIDAFLDALTAAGDIKLFTALVDVSALGKDSVRDAADTIADLIWDKIDYRFLYHSVYEFKRSSTARYEYTCAQNSLRQEKSQKKASSEKQRDKAQMSTFECQGWLTIWASPDDDSEYFIRIRHQECHQKYVCIDVPDDVKQIIRIIPSCLWKEILKSYPEPAFSQKAVYNLWAKQNQSEWRRTENELESAKILLAEFTKDSRYQLDTIPLADHFAGPTTGQLGLNQEIRALQGILRTLWAIRVRFDIYLALFTATLEALRQPLAANFLTTR</sequence>
<gene>
    <name evidence="1" type="ORF">R3P38DRAFT_2589633</name>
</gene>
<proteinExistence type="predicted"/>
<evidence type="ECO:0000313" key="2">
    <source>
        <dbReference type="Proteomes" id="UP001362999"/>
    </source>
</evidence>
<keyword evidence="2" id="KW-1185">Reference proteome</keyword>
<dbReference type="AlphaFoldDB" id="A0AAV9Z167"/>
<dbReference type="Proteomes" id="UP001362999">
    <property type="component" value="Unassembled WGS sequence"/>
</dbReference>
<accession>A0AAV9Z167</accession>
<dbReference type="EMBL" id="JAWWNJ010000245">
    <property type="protein sequence ID" value="KAK6967028.1"/>
    <property type="molecule type" value="Genomic_DNA"/>
</dbReference>
<reference evidence="1 2" key="1">
    <citation type="journal article" date="2024" name="J Genomics">
        <title>Draft genome sequencing and assembly of Favolaschia claudopus CIRM-BRFM 2984 isolated from oak limbs.</title>
        <authorList>
            <person name="Navarro D."/>
            <person name="Drula E."/>
            <person name="Chaduli D."/>
            <person name="Cazenave R."/>
            <person name="Ahrendt S."/>
            <person name="Wang J."/>
            <person name="Lipzen A."/>
            <person name="Daum C."/>
            <person name="Barry K."/>
            <person name="Grigoriev I.V."/>
            <person name="Favel A."/>
            <person name="Rosso M.N."/>
            <person name="Martin F."/>
        </authorList>
    </citation>
    <scope>NUCLEOTIDE SEQUENCE [LARGE SCALE GENOMIC DNA]</scope>
    <source>
        <strain evidence="1 2">CIRM-BRFM 2984</strain>
    </source>
</reference>
<protein>
    <submittedName>
        <fullName evidence="1">Uncharacterized protein</fullName>
    </submittedName>
</protein>